<organism evidence="1 2">
    <name type="scientific">Spirosoma oryzae</name>
    <dbReference type="NCBI Taxonomy" id="1469603"/>
    <lineage>
        <taxon>Bacteria</taxon>
        <taxon>Pseudomonadati</taxon>
        <taxon>Bacteroidota</taxon>
        <taxon>Cytophagia</taxon>
        <taxon>Cytophagales</taxon>
        <taxon>Cytophagaceae</taxon>
        <taxon>Spirosoma</taxon>
    </lineage>
</organism>
<dbReference type="EMBL" id="PVTE01000013">
    <property type="protein sequence ID" value="PRY36003.1"/>
    <property type="molecule type" value="Genomic_DNA"/>
</dbReference>
<proteinExistence type="predicted"/>
<dbReference type="AlphaFoldDB" id="A0A2T0SRK1"/>
<reference evidence="1 2" key="1">
    <citation type="submission" date="2018-03" db="EMBL/GenBank/DDBJ databases">
        <title>Genomic Encyclopedia of Archaeal and Bacterial Type Strains, Phase II (KMG-II): from individual species to whole genera.</title>
        <authorList>
            <person name="Goeker M."/>
        </authorList>
    </citation>
    <scope>NUCLEOTIDE SEQUENCE [LARGE SCALE GENOMIC DNA]</scope>
    <source>
        <strain evidence="1 2">DSM 28354</strain>
    </source>
</reference>
<keyword evidence="2" id="KW-1185">Reference proteome</keyword>
<name>A0A2T0SRK1_9BACT</name>
<protein>
    <submittedName>
        <fullName evidence="1">Uncharacterized protein</fullName>
    </submittedName>
</protein>
<comment type="caution">
    <text evidence="1">The sequence shown here is derived from an EMBL/GenBank/DDBJ whole genome shotgun (WGS) entry which is preliminary data.</text>
</comment>
<dbReference type="Proteomes" id="UP000238375">
    <property type="component" value="Unassembled WGS sequence"/>
</dbReference>
<evidence type="ECO:0000313" key="2">
    <source>
        <dbReference type="Proteomes" id="UP000238375"/>
    </source>
</evidence>
<sequence length="87" mass="10001">MTISKSLIFSRPTPTVDMDRTDKVHLLLGDRVAKRKMLLVLLDYSITVLPLAPCWAMAKFSTTPNTPASIRRYWMYTIGASRYTCFR</sequence>
<accession>A0A2T0SRK1</accession>
<gene>
    <name evidence="1" type="ORF">CLV58_113134</name>
</gene>
<evidence type="ECO:0000313" key="1">
    <source>
        <dbReference type="EMBL" id="PRY36003.1"/>
    </source>
</evidence>